<keyword evidence="4" id="KW-0288">FMN</keyword>
<proteinExistence type="inferred from homology"/>
<evidence type="ECO:0000256" key="5">
    <source>
        <dbReference type="ARBA" id="ARBA00022857"/>
    </source>
</evidence>
<evidence type="ECO:0000256" key="2">
    <source>
        <dbReference type="ARBA" id="ARBA00007118"/>
    </source>
</evidence>
<keyword evidence="6" id="KW-0560">Oxidoreductase</keyword>
<evidence type="ECO:0000256" key="3">
    <source>
        <dbReference type="ARBA" id="ARBA00022630"/>
    </source>
</evidence>
<dbReference type="GO" id="GO:0016491">
    <property type="term" value="F:oxidoreductase activity"/>
    <property type="evidence" value="ECO:0007669"/>
    <property type="project" value="UniProtKB-KW"/>
</dbReference>
<keyword evidence="3" id="KW-0285">Flavoprotein</keyword>
<comment type="similarity">
    <text evidence="2">Belongs to the nitroreductase family.</text>
</comment>
<evidence type="ECO:0000256" key="7">
    <source>
        <dbReference type="ARBA" id="ARBA00023027"/>
    </source>
</evidence>
<dbReference type="SUPFAM" id="SSF55469">
    <property type="entry name" value="FMN-dependent nitroreductase-like"/>
    <property type="match status" value="1"/>
</dbReference>
<dbReference type="InterPro" id="IPR029479">
    <property type="entry name" value="Nitroreductase"/>
</dbReference>
<evidence type="ECO:0000256" key="1">
    <source>
        <dbReference type="ARBA" id="ARBA00001917"/>
    </source>
</evidence>
<dbReference type="PANTHER" id="PTHR43821">
    <property type="entry name" value="NAD(P)H NITROREDUCTASE YDJA-RELATED"/>
    <property type="match status" value="1"/>
</dbReference>
<dbReference type="Pfam" id="PF00881">
    <property type="entry name" value="Nitroreductase"/>
    <property type="match status" value="1"/>
</dbReference>
<dbReference type="Proteomes" id="UP000249169">
    <property type="component" value="Unassembled WGS sequence"/>
</dbReference>
<dbReference type="PANTHER" id="PTHR43821:SF1">
    <property type="entry name" value="NAD(P)H NITROREDUCTASE YDJA-RELATED"/>
    <property type="match status" value="1"/>
</dbReference>
<keyword evidence="5" id="KW-0521">NADP</keyword>
<dbReference type="RefSeq" id="WP_111729477.1">
    <property type="nucleotide sequence ID" value="NZ_QHKO01000003.1"/>
</dbReference>
<comment type="caution">
    <text evidence="9">The sequence shown here is derived from an EMBL/GenBank/DDBJ whole genome shotgun (WGS) entry which is preliminary data.</text>
</comment>
<comment type="cofactor">
    <cofactor evidence="1">
        <name>FMN</name>
        <dbReference type="ChEBI" id="CHEBI:58210"/>
    </cofactor>
</comment>
<evidence type="ECO:0000313" key="9">
    <source>
        <dbReference type="EMBL" id="RAL22949.1"/>
    </source>
</evidence>
<sequence>MDTRTALLTRRTIHDFTTAPLPEGAVERALEAAIRAPNHKLTNPWRFTRVGAATRPLIVEIGLEEKRKKRGELSDAAQATLRKKFGNPPELIVVSQVLDADPHRRREDYAAIACAIQNLHLSLWSEGIGSKWASGAMTHAPDTYKAVGIDPQVEEIVGFVWVGYAEVIPDTPRRPLAEVVRTTE</sequence>
<gene>
    <name evidence="9" type="ORF">DL240_08640</name>
</gene>
<keyword evidence="7" id="KW-0520">NAD</keyword>
<organism evidence="9 10">
    <name type="scientific">Lujinxingia litoralis</name>
    <dbReference type="NCBI Taxonomy" id="2211119"/>
    <lineage>
        <taxon>Bacteria</taxon>
        <taxon>Deltaproteobacteria</taxon>
        <taxon>Bradymonadales</taxon>
        <taxon>Lujinxingiaceae</taxon>
        <taxon>Lujinxingia</taxon>
    </lineage>
</organism>
<name>A0A328C618_9DELT</name>
<protein>
    <submittedName>
        <fullName evidence="9">Nitroreductase</fullName>
    </submittedName>
</protein>
<accession>A0A328C618</accession>
<feature type="domain" description="Nitroreductase" evidence="8">
    <location>
        <begin position="8"/>
        <end position="164"/>
    </location>
</feature>
<dbReference type="InterPro" id="IPR026021">
    <property type="entry name" value="YdjA-like"/>
</dbReference>
<evidence type="ECO:0000256" key="6">
    <source>
        <dbReference type="ARBA" id="ARBA00023002"/>
    </source>
</evidence>
<reference evidence="9 10" key="1">
    <citation type="submission" date="2018-05" db="EMBL/GenBank/DDBJ databases">
        <title>Lujinxingia marina gen. nov. sp. nov., a new facultative anaerobic member of the class Deltaproteobacteria, and proposal of Lujinxingaceae fam. nov.</title>
        <authorList>
            <person name="Li C.-M."/>
        </authorList>
    </citation>
    <scope>NUCLEOTIDE SEQUENCE [LARGE SCALE GENOMIC DNA]</scope>
    <source>
        <strain evidence="9 10">B210</strain>
    </source>
</reference>
<evidence type="ECO:0000256" key="4">
    <source>
        <dbReference type="ARBA" id="ARBA00022643"/>
    </source>
</evidence>
<dbReference type="InterPro" id="IPR052530">
    <property type="entry name" value="NAD(P)H_nitroreductase"/>
</dbReference>
<dbReference type="EMBL" id="QHKO01000003">
    <property type="protein sequence ID" value="RAL22949.1"/>
    <property type="molecule type" value="Genomic_DNA"/>
</dbReference>
<dbReference type="CDD" id="cd02135">
    <property type="entry name" value="YdjA-like"/>
    <property type="match status" value="1"/>
</dbReference>
<dbReference type="InterPro" id="IPR000415">
    <property type="entry name" value="Nitroreductase-like"/>
</dbReference>
<dbReference type="AlphaFoldDB" id="A0A328C618"/>
<evidence type="ECO:0000313" key="10">
    <source>
        <dbReference type="Proteomes" id="UP000249169"/>
    </source>
</evidence>
<keyword evidence="10" id="KW-1185">Reference proteome</keyword>
<dbReference type="Gene3D" id="3.40.109.10">
    <property type="entry name" value="NADH Oxidase"/>
    <property type="match status" value="1"/>
</dbReference>
<dbReference type="OrthoDB" id="9798230at2"/>
<evidence type="ECO:0000259" key="8">
    <source>
        <dbReference type="Pfam" id="PF00881"/>
    </source>
</evidence>